<keyword evidence="3 5" id="KW-1133">Transmembrane helix</keyword>
<feature type="transmembrane region" description="Helical" evidence="5">
    <location>
        <begin position="35"/>
        <end position="56"/>
    </location>
</feature>
<evidence type="ECO:0000313" key="7">
    <source>
        <dbReference type="EMBL" id="MDQ0463793.1"/>
    </source>
</evidence>
<evidence type="ECO:0000256" key="3">
    <source>
        <dbReference type="ARBA" id="ARBA00022989"/>
    </source>
</evidence>
<keyword evidence="2 5" id="KW-0812">Transmembrane</keyword>
<gene>
    <name evidence="7" type="ORF">QO010_001564</name>
</gene>
<feature type="transmembrane region" description="Helical" evidence="5">
    <location>
        <begin position="117"/>
        <end position="136"/>
    </location>
</feature>
<feature type="transmembrane region" description="Helical" evidence="5">
    <location>
        <begin position="77"/>
        <end position="97"/>
    </location>
</feature>
<name>A0ABU0IP61_9CAUL</name>
<dbReference type="EMBL" id="JAUSVS010000002">
    <property type="protein sequence ID" value="MDQ0463793.1"/>
    <property type="molecule type" value="Genomic_DNA"/>
</dbReference>
<dbReference type="PANTHER" id="PTHR35988:SF2">
    <property type="entry name" value="15-CIS-ZETA-CAROTENE ISOMERASE, CHLOROPLASTIC"/>
    <property type="match status" value="1"/>
</dbReference>
<evidence type="ECO:0000256" key="5">
    <source>
        <dbReference type="SAM" id="Phobius"/>
    </source>
</evidence>
<evidence type="ECO:0000256" key="1">
    <source>
        <dbReference type="ARBA" id="ARBA00004141"/>
    </source>
</evidence>
<dbReference type="Pfam" id="PF07298">
    <property type="entry name" value="NnrU"/>
    <property type="match status" value="1"/>
</dbReference>
<evidence type="ECO:0000259" key="6">
    <source>
        <dbReference type="Pfam" id="PF07298"/>
    </source>
</evidence>
<comment type="subcellular location">
    <subcellularLocation>
        <location evidence="1">Membrane</location>
        <topology evidence="1">Multi-pass membrane protein</topology>
    </subcellularLocation>
</comment>
<reference evidence="7 8" key="1">
    <citation type="submission" date="2023-07" db="EMBL/GenBank/DDBJ databases">
        <title>Genomic Encyclopedia of Type Strains, Phase IV (KMG-IV): sequencing the most valuable type-strain genomes for metagenomic binning, comparative biology and taxonomic classification.</title>
        <authorList>
            <person name="Goeker M."/>
        </authorList>
    </citation>
    <scope>NUCLEOTIDE SEQUENCE [LARGE SCALE GENOMIC DNA]</scope>
    <source>
        <strain evidence="7 8">DSM 18695</strain>
    </source>
</reference>
<feature type="transmembrane region" description="Helical" evidence="5">
    <location>
        <begin position="201"/>
        <end position="227"/>
    </location>
</feature>
<dbReference type="PANTHER" id="PTHR35988">
    <property type="entry name" value="15-CIS-ZETA-CAROTENE ISOMERASE, CHLOROPLASTIC"/>
    <property type="match status" value="1"/>
</dbReference>
<dbReference type="Gene3D" id="1.20.120.1630">
    <property type="match status" value="1"/>
</dbReference>
<evidence type="ECO:0000256" key="2">
    <source>
        <dbReference type="ARBA" id="ARBA00022692"/>
    </source>
</evidence>
<sequence>MTLLIAAALFFLAIHLLISGTAIRGGLVRVIGEGPYMGLFTLASFAGLGALIWGYIQARGLGEVYWQAPDWGRHLQMAVTLLAFLLIVPGLTTPNPTSVKQEGVLDKPDAVKGMVRITRHPFLWGVALWAAGHLFLNGDTPSVILFGTMLLLAIFGTVSIDAKRRKALGESYAAFTAKTSNVPFAAILTGKQPLKIGEIGWWRIALALVLWGLTAWFHGAMFGVAAIQRG</sequence>
<evidence type="ECO:0000256" key="4">
    <source>
        <dbReference type="ARBA" id="ARBA00023136"/>
    </source>
</evidence>
<organism evidence="7 8">
    <name type="scientific">Caulobacter ginsengisoli</name>
    <dbReference type="NCBI Taxonomy" id="400775"/>
    <lineage>
        <taxon>Bacteria</taxon>
        <taxon>Pseudomonadati</taxon>
        <taxon>Pseudomonadota</taxon>
        <taxon>Alphaproteobacteria</taxon>
        <taxon>Caulobacterales</taxon>
        <taxon>Caulobacteraceae</taxon>
        <taxon>Caulobacter</taxon>
    </lineage>
</organism>
<keyword evidence="4 5" id="KW-0472">Membrane</keyword>
<feature type="domain" description="NnrU" evidence="6">
    <location>
        <begin position="3"/>
        <end position="225"/>
    </location>
</feature>
<evidence type="ECO:0000313" key="8">
    <source>
        <dbReference type="Proteomes" id="UP001228905"/>
    </source>
</evidence>
<accession>A0ABU0IP61</accession>
<comment type="caution">
    <text evidence="7">The sequence shown here is derived from an EMBL/GenBank/DDBJ whole genome shotgun (WGS) entry which is preliminary data.</text>
</comment>
<dbReference type="RefSeq" id="WP_307347979.1">
    <property type="nucleotide sequence ID" value="NZ_JAUSVS010000002.1"/>
</dbReference>
<protein>
    <submittedName>
        <fullName evidence="7">Membrane protein</fullName>
    </submittedName>
</protein>
<feature type="transmembrane region" description="Helical" evidence="5">
    <location>
        <begin position="143"/>
        <end position="160"/>
    </location>
</feature>
<dbReference type="Proteomes" id="UP001228905">
    <property type="component" value="Unassembled WGS sequence"/>
</dbReference>
<keyword evidence="8" id="KW-1185">Reference proteome</keyword>
<proteinExistence type="predicted"/>
<dbReference type="InterPro" id="IPR009915">
    <property type="entry name" value="NnrU_dom"/>
</dbReference>